<gene>
    <name evidence="3" type="ORF">ALAG00032_LOCUS14836</name>
</gene>
<feature type="domain" description="Spore protein YkvP/CgeB glycosyl transferase-like" evidence="2">
    <location>
        <begin position="204"/>
        <end position="323"/>
    </location>
</feature>
<evidence type="ECO:0000259" key="2">
    <source>
        <dbReference type="Pfam" id="PF13524"/>
    </source>
</evidence>
<reference evidence="3" key="1">
    <citation type="submission" date="2021-01" db="EMBL/GenBank/DDBJ databases">
        <authorList>
            <person name="Corre E."/>
            <person name="Pelletier E."/>
            <person name="Niang G."/>
            <person name="Scheremetjew M."/>
            <person name="Finn R."/>
            <person name="Kale V."/>
            <person name="Holt S."/>
            <person name="Cochrane G."/>
            <person name="Meng A."/>
            <person name="Brown T."/>
            <person name="Cohen L."/>
        </authorList>
    </citation>
    <scope>NUCLEOTIDE SEQUENCE</scope>
    <source>
        <strain evidence="3">CCMP1510</strain>
    </source>
</reference>
<name>A0A7S3K3S3_9STRA</name>
<sequence>MMLFFILLLLREASGQLSIALHAQSRSELHGWVAGSEITTRGLCAALIKRKDVAACEIFAPFYYGALGTRIWDILIIEGFSGPVEHVIRTVRRMNRKAFIAHWFLDTYPSLSAVAALQVDLFFTNSRIVASRGFHAAAERLGQDPQQPWLAIADTKPRRFVALGVDESFCEKTQNDIQIDQSLVVYLGQASVTKRMLLPSLLTISQIPGIRLEIYGSAWDRFADEENKYLHLVQCCWKGKLESKAIPELYRRAAIILGTTESEQRKLGMVNNRVFEALASSSADTTFIAFEEKGNDEFIELRRLLQNSQHQLTFSPTQAARAVTKALRSVVQRERNNSDFCLRNSYSRRADTMLSTISLVKDDIFDFRRGTESIVLVYDQNDSDWPFIHGLLPAILQLELEYQQRFRVLKLVQANHLLSDDDTSWCAGASIVIARGLWHGPARKATAKLNEHSACARSAGIVGTLRSPIRVLLLARNNDGTFLSCVNVNESLAFDYILYDGLEQEKSCLDLHPRVDTALGLHIEGLRNLGEGWDSSIDDKQQTDRVYSLHAPLVNHRPETLGSTLRKAQVLELNTVGKGGEFELLAALVAGGIVRVSADNFYLTNLLAATTSGEYPIANFSLPQLTAKVFFALESALDPPRAAARVQVIETQTKINCQRDYPTVSCFAHVVVALHAFVPPDDGVWCVRFNDTELSCQGDTKSELDVTFHFNENVLSTSLALTVVLRSGNLTGKLDDLPVVRTSETVLFFY</sequence>
<feature type="signal peptide" evidence="1">
    <location>
        <begin position="1"/>
        <end position="15"/>
    </location>
</feature>
<keyword evidence="1" id="KW-0732">Signal</keyword>
<proteinExistence type="predicted"/>
<dbReference type="InterPro" id="IPR055259">
    <property type="entry name" value="YkvP/CgeB_Glyco_trans-like"/>
</dbReference>
<evidence type="ECO:0000256" key="1">
    <source>
        <dbReference type="SAM" id="SignalP"/>
    </source>
</evidence>
<dbReference type="AlphaFoldDB" id="A0A7S3K3S3"/>
<organism evidence="3">
    <name type="scientific">Aureoumbra lagunensis</name>
    <dbReference type="NCBI Taxonomy" id="44058"/>
    <lineage>
        <taxon>Eukaryota</taxon>
        <taxon>Sar</taxon>
        <taxon>Stramenopiles</taxon>
        <taxon>Ochrophyta</taxon>
        <taxon>Pelagophyceae</taxon>
        <taxon>Pelagomonadales</taxon>
        <taxon>Aureoumbra</taxon>
    </lineage>
</organism>
<feature type="chain" id="PRO_5030941027" description="Spore protein YkvP/CgeB glycosyl transferase-like domain-containing protein" evidence="1">
    <location>
        <begin position="16"/>
        <end position="750"/>
    </location>
</feature>
<accession>A0A7S3K3S3</accession>
<evidence type="ECO:0000313" key="3">
    <source>
        <dbReference type="EMBL" id="CAE0374033.1"/>
    </source>
</evidence>
<dbReference type="EMBL" id="HBIJ01022684">
    <property type="protein sequence ID" value="CAE0374033.1"/>
    <property type="molecule type" value="Transcribed_RNA"/>
</dbReference>
<dbReference type="Pfam" id="PF13524">
    <property type="entry name" value="Glyco_trans_1_2"/>
    <property type="match status" value="1"/>
</dbReference>
<protein>
    <recommendedName>
        <fullName evidence="2">Spore protein YkvP/CgeB glycosyl transferase-like domain-containing protein</fullName>
    </recommendedName>
</protein>